<sequence length="533" mass="60398">MKNFTLYSLALAAVAGGASSEKVMAASEINADGEQTQLRKNVLMIAVDDLKPLLGCYGDSLAKTPNIDRLAERGVVFTSAYCQQAVSAATRASLLTGWCPDRTRVWDLKTLIRSQNPDVVTLPQLFKEGGYTVAGIGKIYDPRSVDKQADALSWSQPFMNYEEYLNEKYEKPVMSHYQDKETRQLYYKYRKKAEEQGLQKKNLIEKYIQEYVKPTVECAPVPDNAYTDGAVADGAVKFLAKYKSDKPFFLAVGFKKPHLPFCAPEKYWKLYQRENMPLAAYRKRALNSPAFAYHNCGELQSYSDIPPLISFSDIDNVKIPDEKARELIHGYYACISYMDAQVGKVLDALKDSGELENTIIVLWGDHGWHLGDHGLWNKHTNFEHATHVPMLIIDPSARGKRRVTAPVEFLSIYPTVCDLAGMAKPANLDGESLARIVKGEKNAKVIKPYAASQYPRVGKMGYSLRDSRYRYTVWVDWRNRKLDVEKILGEELYDYEKDPNETVNVAGDPQYAAALKQMKEYWGEYKKVRIDGM</sequence>
<dbReference type="InterPro" id="IPR000917">
    <property type="entry name" value="Sulfatase_N"/>
</dbReference>
<dbReference type="Gene3D" id="3.40.720.10">
    <property type="entry name" value="Alkaline Phosphatase, subunit A"/>
    <property type="match status" value="1"/>
</dbReference>
<evidence type="ECO:0000256" key="7">
    <source>
        <dbReference type="PIRSR" id="PIRSR600917-52"/>
    </source>
</evidence>
<organism evidence="10 11">
    <name type="scientific">Bacteroides eggerthii</name>
    <dbReference type="NCBI Taxonomy" id="28111"/>
    <lineage>
        <taxon>Bacteria</taxon>
        <taxon>Pseudomonadati</taxon>
        <taxon>Bacteroidota</taxon>
        <taxon>Bacteroidia</taxon>
        <taxon>Bacteroidales</taxon>
        <taxon>Bacteroidaceae</taxon>
        <taxon>Bacteroides</taxon>
    </lineage>
</organism>
<proteinExistence type="inferred from homology"/>
<keyword evidence="6" id="KW-0106">Calcium</keyword>
<comment type="similarity">
    <text evidence="2">Belongs to the sulfatase family.</text>
</comment>
<dbReference type="PANTHER" id="PTHR45953">
    <property type="entry name" value="IDURONATE 2-SULFATASE"/>
    <property type="match status" value="1"/>
</dbReference>
<dbReference type="Pfam" id="PF00884">
    <property type="entry name" value="Sulfatase"/>
    <property type="match status" value="1"/>
</dbReference>
<evidence type="ECO:0000313" key="11">
    <source>
        <dbReference type="Proteomes" id="UP000679226"/>
    </source>
</evidence>
<evidence type="ECO:0000256" key="5">
    <source>
        <dbReference type="ARBA" id="ARBA00022801"/>
    </source>
</evidence>
<name>A0A975KEF0_9BACE</name>
<dbReference type="InterPro" id="IPR017850">
    <property type="entry name" value="Alkaline_phosphatase_core_sf"/>
</dbReference>
<feature type="chain" id="PRO_5037860534" evidence="8">
    <location>
        <begin position="26"/>
        <end position="533"/>
    </location>
</feature>
<evidence type="ECO:0000256" key="1">
    <source>
        <dbReference type="ARBA" id="ARBA00001913"/>
    </source>
</evidence>
<dbReference type="EC" id="3.1.6.-" evidence="10"/>
<accession>A0A975KEF0</accession>
<dbReference type="CDD" id="cd16030">
    <property type="entry name" value="iduronate-2-sulfatase"/>
    <property type="match status" value="1"/>
</dbReference>
<evidence type="ECO:0000313" key="10">
    <source>
        <dbReference type="EMBL" id="QUT43894.1"/>
    </source>
</evidence>
<keyword evidence="4 8" id="KW-0732">Signal</keyword>
<evidence type="ECO:0000256" key="6">
    <source>
        <dbReference type="ARBA" id="ARBA00022837"/>
    </source>
</evidence>
<dbReference type="GO" id="GO:0004423">
    <property type="term" value="F:iduronate-2-sulfatase activity"/>
    <property type="evidence" value="ECO:0007669"/>
    <property type="project" value="InterPro"/>
</dbReference>
<keyword evidence="5 10" id="KW-0378">Hydrolase</keyword>
<dbReference type="Proteomes" id="UP000679226">
    <property type="component" value="Chromosome"/>
</dbReference>
<reference evidence="10" key="1">
    <citation type="journal article" date="2021" name="PLoS Genet.">
        <title>Mobile Type VI secretion system loci of the gut Bacteroidales display extensive intra-ecosystem transfer, multi-species spread and geographical clustering.</title>
        <authorList>
            <person name="Garcia-Bayona L."/>
            <person name="Coyne M.J."/>
            <person name="Comstock L.E."/>
        </authorList>
    </citation>
    <scope>NUCLEOTIDE SEQUENCE</scope>
    <source>
        <strain evidence="10">CL11T00C20</strain>
    </source>
</reference>
<evidence type="ECO:0000256" key="3">
    <source>
        <dbReference type="ARBA" id="ARBA00022723"/>
    </source>
</evidence>
<feature type="domain" description="Sulfatase N-terminal" evidence="9">
    <location>
        <begin position="40"/>
        <end position="422"/>
    </location>
</feature>
<dbReference type="EMBL" id="CP072227">
    <property type="protein sequence ID" value="QUT43894.1"/>
    <property type="molecule type" value="Genomic_DNA"/>
</dbReference>
<dbReference type="RefSeq" id="WP_021939628.1">
    <property type="nucleotide sequence ID" value="NZ_CP072227.1"/>
</dbReference>
<protein>
    <submittedName>
        <fullName evidence="10">Ulvan-active sulfatase</fullName>
        <ecNumber evidence="10">3.1.6.-</ecNumber>
    </submittedName>
</protein>
<feature type="signal peptide" evidence="8">
    <location>
        <begin position="1"/>
        <end position="25"/>
    </location>
</feature>
<evidence type="ECO:0000256" key="4">
    <source>
        <dbReference type="ARBA" id="ARBA00022729"/>
    </source>
</evidence>
<feature type="modified residue" description="3-oxoalanine (Ser)" evidence="7">
    <location>
        <position position="87"/>
    </location>
</feature>
<gene>
    <name evidence="10" type="ORF">INE88_00677</name>
</gene>
<dbReference type="KEGG" id="beg:INE88_00677"/>
<comment type="cofactor">
    <cofactor evidence="1">
        <name>Ca(2+)</name>
        <dbReference type="ChEBI" id="CHEBI:29108"/>
    </cofactor>
</comment>
<dbReference type="AlphaFoldDB" id="A0A975KEF0"/>
<dbReference type="InterPro" id="IPR035874">
    <property type="entry name" value="IDS"/>
</dbReference>
<evidence type="ECO:0000256" key="2">
    <source>
        <dbReference type="ARBA" id="ARBA00008779"/>
    </source>
</evidence>
<dbReference type="GO" id="GO:0005737">
    <property type="term" value="C:cytoplasm"/>
    <property type="evidence" value="ECO:0007669"/>
    <property type="project" value="TreeGrafter"/>
</dbReference>
<comment type="PTM">
    <text evidence="7">The conversion to 3-oxoalanine (also known as C-formylglycine, FGly), of a serine or cysteine residue in prokaryotes and of a cysteine residue in eukaryotes, is critical for catalytic activity.</text>
</comment>
<keyword evidence="3" id="KW-0479">Metal-binding</keyword>
<dbReference type="GO" id="GO:0046872">
    <property type="term" value="F:metal ion binding"/>
    <property type="evidence" value="ECO:0007669"/>
    <property type="project" value="UniProtKB-KW"/>
</dbReference>
<dbReference type="PANTHER" id="PTHR45953:SF1">
    <property type="entry name" value="IDURONATE 2-SULFATASE"/>
    <property type="match status" value="1"/>
</dbReference>
<dbReference type="SUPFAM" id="SSF53649">
    <property type="entry name" value="Alkaline phosphatase-like"/>
    <property type="match status" value="1"/>
</dbReference>
<evidence type="ECO:0000259" key="9">
    <source>
        <dbReference type="Pfam" id="PF00884"/>
    </source>
</evidence>
<evidence type="ECO:0000256" key="8">
    <source>
        <dbReference type="SAM" id="SignalP"/>
    </source>
</evidence>